<feature type="region of interest" description="Disordered" evidence="1">
    <location>
        <begin position="184"/>
        <end position="238"/>
    </location>
</feature>
<evidence type="ECO:0000256" key="2">
    <source>
        <dbReference type="SAM" id="SignalP"/>
    </source>
</evidence>
<feature type="signal peptide" evidence="2">
    <location>
        <begin position="1"/>
        <end position="18"/>
    </location>
</feature>
<accession>A0A067R2Z4</accession>
<sequence>MNAKFIIVALCAVQLAAGSILSDAADKLKSQVTPIVDQATQVASSLTQQAQTYAQDVLANASSQFQPALSSSQQNLTALLSSAQEAEPKIQACLETQSEEYASIFNSTKDQLQAEIQSQTAPIKSAIDNISGIASKASGLASNFSTCAGSGITSIIKVPGCLATSLTDATNLASQLYSAINTTPQVPDQNNASNPTAATLQSAADQYQAANTEAENCIQDALTSSNTTDDSSDAAGTA</sequence>
<gene>
    <name evidence="3" type="ORF">L798_08850</name>
</gene>
<proteinExistence type="predicted"/>
<dbReference type="OrthoDB" id="10592774at2759"/>
<reference evidence="3 4" key="1">
    <citation type="journal article" date="2014" name="Nat. Commun.">
        <title>Molecular traces of alternative social organization in a termite genome.</title>
        <authorList>
            <person name="Terrapon N."/>
            <person name="Li C."/>
            <person name="Robertson H.M."/>
            <person name="Ji L."/>
            <person name="Meng X."/>
            <person name="Booth W."/>
            <person name="Chen Z."/>
            <person name="Childers C.P."/>
            <person name="Glastad K.M."/>
            <person name="Gokhale K."/>
            <person name="Gowin J."/>
            <person name="Gronenberg W."/>
            <person name="Hermansen R.A."/>
            <person name="Hu H."/>
            <person name="Hunt B.G."/>
            <person name="Huylmans A.K."/>
            <person name="Khalil S.M."/>
            <person name="Mitchell R.D."/>
            <person name="Munoz-Torres M.C."/>
            <person name="Mustard J.A."/>
            <person name="Pan H."/>
            <person name="Reese J.T."/>
            <person name="Scharf M.E."/>
            <person name="Sun F."/>
            <person name="Vogel H."/>
            <person name="Xiao J."/>
            <person name="Yang W."/>
            <person name="Yang Z."/>
            <person name="Yang Z."/>
            <person name="Zhou J."/>
            <person name="Zhu J."/>
            <person name="Brent C.S."/>
            <person name="Elsik C.G."/>
            <person name="Goodisman M.A."/>
            <person name="Liberles D.A."/>
            <person name="Roe R.M."/>
            <person name="Vargo E.L."/>
            <person name="Vilcinskas A."/>
            <person name="Wang J."/>
            <person name="Bornberg-Bauer E."/>
            <person name="Korb J."/>
            <person name="Zhang G."/>
            <person name="Liebig J."/>
        </authorList>
    </citation>
    <scope>NUCLEOTIDE SEQUENCE [LARGE SCALE GENOMIC DNA]</scope>
    <source>
        <tissue evidence="3">Whole organism</tissue>
    </source>
</reference>
<feature type="chain" id="PRO_5001647985" description="Protein TsetseEP domain-containing protein" evidence="2">
    <location>
        <begin position="19"/>
        <end position="238"/>
    </location>
</feature>
<dbReference type="InParanoid" id="A0A067R2Z4"/>
<keyword evidence="4" id="KW-1185">Reference proteome</keyword>
<evidence type="ECO:0000313" key="3">
    <source>
        <dbReference type="EMBL" id="KDR17284.1"/>
    </source>
</evidence>
<protein>
    <recommendedName>
        <fullName evidence="5">Protein TsetseEP domain-containing protein</fullName>
    </recommendedName>
</protein>
<evidence type="ECO:0000256" key="1">
    <source>
        <dbReference type="SAM" id="MobiDB-lite"/>
    </source>
</evidence>
<evidence type="ECO:0000313" key="4">
    <source>
        <dbReference type="Proteomes" id="UP000027135"/>
    </source>
</evidence>
<dbReference type="Proteomes" id="UP000027135">
    <property type="component" value="Unassembled WGS sequence"/>
</dbReference>
<dbReference type="AlphaFoldDB" id="A0A067R2Z4"/>
<name>A0A067R2Z4_ZOONE</name>
<dbReference type="EMBL" id="KK852747">
    <property type="protein sequence ID" value="KDR17284.1"/>
    <property type="molecule type" value="Genomic_DNA"/>
</dbReference>
<feature type="compositionally biased region" description="Low complexity" evidence="1">
    <location>
        <begin position="220"/>
        <end position="238"/>
    </location>
</feature>
<keyword evidence="2" id="KW-0732">Signal</keyword>
<organism evidence="3 4">
    <name type="scientific">Zootermopsis nevadensis</name>
    <name type="common">Dampwood termite</name>
    <dbReference type="NCBI Taxonomy" id="136037"/>
    <lineage>
        <taxon>Eukaryota</taxon>
        <taxon>Metazoa</taxon>
        <taxon>Ecdysozoa</taxon>
        <taxon>Arthropoda</taxon>
        <taxon>Hexapoda</taxon>
        <taxon>Insecta</taxon>
        <taxon>Pterygota</taxon>
        <taxon>Neoptera</taxon>
        <taxon>Polyneoptera</taxon>
        <taxon>Dictyoptera</taxon>
        <taxon>Blattodea</taxon>
        <taxon>Blattoidea</taxon>
        <taxon>Termitoidae</taxon>
        <taxon>Termopsidae</taxon>
        <taxon>Zootermopsis</taxon>
    </lineage>
</organism>
<feature type="compositionally biased region" description="Polar residues" evidence="1">
    <location>
        <begin position="184"/>
        <end position="214"/>
    </location>
</feature>
<evidence type="ECO:0008006" key="5">
    <source>
        <dbReference type="Google" id="ProtNLM"/>
    </source>
</evidence>